<organism evidence="1 2">
    <name type="scientific">Strongyloides venezuelensis</name>
    <name type="common">Threadworm</name>
    <dbReference type="NCBI Taxonomy" id="75913"/>
    <lineage>
        <taxon>Eukaryota</taxon>
        <taxon>Metazoa</taxon>
        <taxon>Ecdysozoa</taxon>
        <taxon>Nematoda</taxon>
        <taxon>Chromadorea</taxon>
        <taxon>Rhabditida</taxon>
        <taxon>Tylenchina</taxon>
        <taxon>Panagrolaimomorpha</taxon>
        <taxon>Strongyloidoidea</taxon>
        <taxon>Strongyloididae</taxon>
        <taxon>Strongyloides</taxon>
    </lineage>
</organism>
<protein>
    <submittedName>
        <fullName evidence="2">Reverse transcriptase domain-containing protein</fullName>
    </submittedName>
</protein>
<evidence type="ECO:0000313" key="1">
    <source>
        <dbReference type="Proteomes" id="UP000035680"/>
    </source>
</evidence>
<dbReference type="AlphaFoldDB" id="A0A0K0FNT3"/>
<accession>A0A0K0FNT3</accession>
<proteinExistence type="predicted"/>
<evidence type="ECO:0000313" key="2">
    <source>
        <dbReference type="WBParaSite" id="SVE_1078400.1"/>
    </source>
</evidence>
<sequence length="532" mass="61012">MRILANEEVDLVAKKSATHGDIVEFEFFEEFIGVRSASTGATGGGRRFGVEVNIIRYREEPEGLMTVRMQEIDKANMLDNLKIKLGREVSGQIFTLIDEDENITFKQVCEKLEGKYSDNLKKENKPHVEKKAVDKDEGSIKCFSCNELEHVRRDFPTIKHGEEKPEFKAVGVVDTWSPVYEPKFQMRTVINTGATLEDSPLLMMPLLLINGKNNLKVKELVDTESNISMVSSYLCKQFKVKAIRESTRVGLKFPNGRIIRRTLLVCNDKKHGLAIGTDILRAVRARIDFGVDNAKGYEGRYTQEFYGKRADGVSKVSMRCTYVNGRQFKKDKTFKENGIDFNVTEKSKGEGICEKDESFSSEVESDSCDNNYVKLKKKKTAHYPKFLKDNEIKKFNDCEAIVSHMGKNEYKIGVVKNVMFLDKKRGRKPKEVVDKLIKDSDLIKRGYLKDEHVRKLDDVTGRKVARGGYVKVFKVLIYQLMFSGRFVMPVESPIIRMHWRFLFNKYHNNNRQVLEISTSHCVNECLASSQHI</sequence>
<name>A0A0K0FNT3_STRVS</name>
<dbReference type="Proteomes" id="UP000035680">
    <property type="component" value="Unassembled WGS sequence"/>
</dbReference>
<reference evidence="2" key="2">
    <citation type="submission" date="2015-08" db="UniProtKB">
        <authorList>
            <consortium name="WormBaseParasite"/>
        </authorList>
    </citation>
    <scope>IDENTIFICATION</scope>
</reference>
<keyword evidence="1" id="KW-1185">Reference proteome</keyword>
<dbReference type="WBParaSite" id="SVE_1078400.1">
    <property type="protein sequence ID" value="SVE_1078400.1"/>
    <property type="gene ID" value="SVE_1078400"/>
</dbReference>
<reference evidence="1" key="1">
    <citation type="submission" date="2014-07" db="EMBL/GenBank/DDBJ databases">
        <authorList>
            <person name="Martin A.A"/>
            <person name="De Silva N."/>
        </authorList>
    </citation>
    <scope>NUCLEOTIDE SEQUENCE</scope>
</reference>